<dbReference type="Pfam" id="PF00574">
    <property type="entry name" value="CLP_protease"/>
    <property type="match status" value="1"/>
</dbReference>
<reference evidence="8 9" key="1">
    <citation type="submission" date="2018-06" db="EMBL/GenBank/DDBJ databases">
        <title>Genomic Encyclopedia of Archaeal and Bacterial Type Strains, Phase II (KMG-II): from individual species to whole genera.</title>
        <authorList>
            <person name="Goeker M."/>
        </authorList>
    </citation>
    <scope>NUCLEOTIDE SEQUENCE [LARGE SCALE GENOMIC DNA]</scope>
    <source>
        <strain evidence="8 9">ATCC BAA-1881</strain>
    </source>
</reference>
<dbReference type="Proteomes" id="UP000248806">
    <property type="component" value="Unassembled WGS sequence"/>
</dbReference>
<dbReference type="OrthoDB" id="9802800at2"/>
<evidence type="ECO:0000256" key="7">
    <source>
        <dbReference type="RuleBase" id="RU003567"/>
    </source>
</evidence>
<evidence type="ECO:0000313" key="9">
    <source>
        <dbReference type="Proteomes" id="UP000248806"/>
    </source>
</evidence>
<dbReference type="EC" id="3.4.21.92" evidence="6"/>
<evidence type="ECO:0000313" key="8">
    <source>
        <dbReference type="EMBL" id="PZW30635.1"/>
    </source>
</evidence>
<dbReference type="RefSeq" id="WP_111322522.1">
    <property type="nucleotide sequence ID" value="NZ_BIFX01000001.1"/>
</dbReference>
<dbReference type="PANTHER" id="PTHR10381:SF11">
    <property type="entry name" value="ATP-DEPENDENT CLP PROTEASE PROTEOLYTIC SUBUNIT, MITOCHONDRIAL"/>
    <property type="match status" value="1"/>
</dbReference>
<keyword evidence="4 6" id="KW-0720">Serine protease</keyword>
<evidence type="ECO:0000256" key="1">
    <source>
        <dbReference type="ARBA" id="ARBA00007039"/>
    </source>
</evidence>
<dbReference type="NCBIfam" id="NF001368">
    <property type="entry name" value="PRK00277.1"/>
    <property type="match status" value="1"/>
</dbReference>
<keyword evidence="2 6" id="KW-0645">Protease</keyword>
<dbReference type="HAMAP" id="MF_00444">
    <property type="entry name" value="ClpP"/>
    <property type="match status" value="1"/>
</dbReference>
<dbReference type="SUPFAM" id="SSF52096">
    <property type="entry name" value="ClpP/crotonase"/>
    <property type="match status" value="1"/>
</dbReference>
<comment type="caution">
    <text evidence="8">The sequence shown here is derived from an EMBL/GenBank/DDBJ whole genome shotgun (WGS) entry which is preliminary data.</text>
</comment>
<feature type="active site" evidence="6">
    <location>
        <position position="125"/>
    </location>
</feature>
<evidence type="ECO:0000256" key="3">
    <source>
        <dbReference type="ARBA" id="ARBA00022801"/>
    </source>
</evidence>
<sequence length="205" mass="22859">MASVYVPTVLENTARGERAYDLLSRLLKDRIVLVNGPIEENMASLIVAQLLYLSSEDSKKPISMYISSPGGVVDAGMGIYDTMRVLPCPIETYCVGFAASFGTILLMAGEKGKRYAMPHARIHIHQPLISGGLSGQATDIDIHARAILRRRDEINDIINFHTGQSLERIRRDTDRDFYMNAEEAKEYGIIDEILPYANKVEALEK</sequence>
<keyword evidence="9" id="KW-1185">Reference proteome</keyword>
<dbReference type="GO" id="GO:0009368">
    <property type="term" value="C:endopeptidase Clp complex"/>
    <property type="evidence" value="ECO:0007669"/>
    <property type="project" value="TreeGrafter"/>
</dbReference>
<dbReference type="PANTHER" id="PTHR10381">
    <property type="entry name" value="ATP-DEPENDENT CLP PROTEASE PROTEOLYTIC SUBUNIT"/>
    <property type="match status" value="1"/>
</dbReference>
<dbReference type="InterPro" id="IPR029045">
    <property type="entry name" value="ClpP/crotonase-like_dom_sf"/>
</dbReference>
<evidence type="ECO:0000256" key="5">
    <source>
        <dbReference type="ARBA" id="ARBA00034021"/>
    </source>
</evidence>
<dbReference type="CDD" id="cd07017">
    <property type="entry name" value="S14_ClpP_2"/>
    <property type="match status" value="1"/>
</dbReference>
<evidence type="ECO:0000256" key="6">
    <source>
        <dbReference type="HAMAP-Rule" id="MF_00444"/>
    </source>
</evidence>
<comment type="subcellular location">
    <subcellularLocation>
        <location evidence="6">Cytoplasm</location>
    </subcellularLocation>
</comment>
<dbReference type="NCBIfam" id="NF009205">
    <property type="entry name" value="PRK12553.1"/>
    <property type="match status" value="1"/>
</dbReference>
<organism evidence="8 9">
    <name type="scientific">Thermosporothrix hazakensis</name>
    <dbReference type="NCBI Taxonomy" id="644383"/>
    <lineage>
        <taxon>Bacteria</taxon>
        <taxon>Bacillati</taxon>
        <taxon>Chloroflexota</taxon>
        <taxon>Ktedonobacteria</taxon>
        <taxon>Ktedonobacterales</taxon>
        <taxon>Thermosporotrichaceae</taxon>
        <taxon>Thermosporothrix</taxon>
    </lineage>
</organism>
<dbReference type="AlphaFoldDB" id="A0A326U8P2"/>
<comment type="catalytic activity">
    <reaction evidence="5 6">
        <text>Hydrolysis of proteins to small peptides in the presence of ATP and magnesium. alpha-casein is the usual test substrate. In the absence of ATP, only oligopeptides shorter than five residues are hydrolyzed (such as succinyl-Leu-Tyr-|-NHMec, and Leu-Tyr-Leu-|-Tyr-Trp, in which cleavage of the -Tyr-|-Leu- and -Tyr-|-Trp bonds also occurs).</text>
        <dbReference type="EC" id="3.4.21.92"/>
    </reaction>
</comment>
<comment type="subunit">
    <text evidence="6">Fourteen ClpP subunits assemble into 2 heptameric rings which stack back to back to give a disk-like structure with a central cavity, resembling the structure of eukaryotic proteasomes.</text>
</comment>
<dbReference type="GO" id="GO:0006515">
    <property type="term" value="P:protein quality control for misfolded or incompletely synthesized proteins"/>
    <property type="evidence" value="ECO:0007669"/>
    <property type="project" value="TreeGrafter"/>
</dbReference>
<dbReference type="Gene3D" id="3.90.226.10">
    <property type="entry name" value="2-enoyl-CoA Hydratase, Chain A, domain 1"/>
    <property type="match status" value="1"/>
</dbReference>
<name>A0A326U8P2_THEHA</name>
<dbReference type="GO" id="GO:0051117">
    <property type="term" value="F:ATPase binding"/>
    <property type="evidence" value="ECO:0007669"/>
    <property type="project" value="TreeGrafter"/>
</dbReference>
<dbReference type="GO" id="GO:0004176">
    <property type="term" value="F:ATP-dependent peptidase activity"/>
    <property type="evidence" value="ECO:0007669"/>
    <property type="project" value="InterPro"/>
</dbReference>
<dbReference type="PRINTS" id="PR00127">
    <property type="entry name" value="CLPPROTEASEP"/>
</dbReference>
<keyword evidence="6" id="KW-0963">Cytoplasm</keyword>
<dbReference type="EMBL" id="QKUF01000007">
    <property type="protein sequence ID" value="PZW30635.1"/>
    <property type="molecule type" value="Genomic_DNA"/>
</dbReference>
<proteinExistence type="inferred from homology"/>
<keyword evidence="3 6" id="KW-0378">Hydrolase</keyword>
<dbReference type="InterPro" id="IPR023562">
    <property type="entry name" value="ClpP/TepA"/>
</dbReference>
<comment type="function">
    <text evidence="6">Cleaves peptides in various proteins in a process that requires ATP hydrolysis. Has a chymotrypsin-like activity. Plays a major role in the degradation of misfolded proteins.</text>
</comment>
<feature type="active site" description="Nucleophile" evidence="6">
    <location>
        <position position="100"/>
    </location>
</feature>
<gene>
    <name evidence="6" type="primary">clpP</name>
    <name evidence="8" type="ORF">EI42_02609</name>
</gene>
<evidence type="ECO:0000256" key="4">
    <source>
        <dbReference type="ARBA" id="ARBA00022825"/>
    </source>
</evidence>
<dbReference type="FunFam" id="3.90.226.10:FF:000001">
    <property type="entry name" value="ATP-dependent Clp protease proteolytic subunit"/>
    <property type="match status" value="1"/>
</dbReference>
<accession>A0A326U8P2</accession>
<dbReference type="GO" id="GO:0005737">
    <property type="term" value="C:cytoplasm"/>
    <property type="evidence" value="ECO:0007669"/>
    <property type="project" value="UniProtKB-SubCell"/>
</dbReference>
<evidence type="ECO:0000256" key="2">
    <source>
        <dbReference type="ARBA" id="ARBA00022670"/>
    </source>
</evidence>
<comment type="similarity">
    <text evidence="1 6 7">Belongs to the peptidase S14 family.</text>
</comment>
<protein>
    <recommendedName>
        <fullName evidence="6 7">ATP-dependent Clp protease proteolytic subunit</fullName>
        <ecNumber evidence="6">3.4.21.92</ecNumber>
    </recommendedName>
    <alternativeName>
        <fullName evidence="6">Endopeptidase Clp</fullName>
    </alternativeName>
</protein>
<dbReference type="InterPro" id="IPR001907">
    <property type="entry name" value="ClpP"/>
</dbReference>
<dbReference type="GO" id="GO:0004252">
    <property type="term" value="F:serine-type endopeptidase activity"/>
    <property type="evidence" value="ECO:0007669"/>
    <property type="project" value="UniProtKB-UniRule"/>
</dbReference>